<dbReference type="AlphaFoldDB" id="A0AAN8TR70"/>
<feature type="transmembrane region" description="Helical" evidence="1">
    <location>
        <begin position="6"/>
        <end position="22"/>
    </location>
</feature>
<keyword evidence="3" id="KW-1185">Reference proteome</keyword>
<evidence type="ECO:0000313" key="3">
    <source>
        <dbReference type="Proteomes" id="UP001371456"/>
    </source>
</evidence>
<keyword evidence="1" id="KW-0812">Transmembrane</keyword>
<gene>
    <name evidence="2" type="ORF">RDI58_010781</name>
</gene>
<protein>
    <submittedName>
        <fullName evidence="2">Uncharacterized protein</fullName>
    </submittedName>
</protein>
<name>A0AAN8TR70_SOLBU</name>
<keyword evidence="1" id="KW-0472">Membrane</keyword>
<proteinExistence type="predicted"/>
<dbReference type="EMBL" id="JBANQN010000004">
    <property type="protein sequence ID" value="KAK6791700.1"/>
    <property type="molecule type" value="Genomic_DNA"/>
</dbReference>
<dbReference type="Proteomes" id="UP001371456">
    <property type="component" value="Unassembled WGS sequence"/>
</dbReference>
<evidence type="ECO:0000256" key="1">
    <source>
        <dbReference type="SAM" id="Phobius"/>
    </source>
</evidence>
<comment type="caution">
    <text evidence="2">The sequence shown here is derived from an EMBL/GenBank/DDBJ whole genome shotgun (WGS) entry which is preliminary data.</text>
</comment>
<keyword evidence="1" id="KW-1133">Transmembrane helix</keyword>
<organism evidence="2 3">
    <name type="scientific">Solanum bulbocastanum</name>
    <name type="common">Wild potato</name>
    <dbReference type="NCBI Taxonomy" id="147425"/>
    <lineage>
        <taxon>Eukaryota</taxon>
        <taxon>Viridiplantae</taxon>
        <taxon>Streptophyta</taxon>
        <taxon>Embryophyta</taxon>
        <taxon>Tracheophyta</taxon>
        <taxon>Spermatophyta</taxon>
        <taxon>Magnoliopsida</taxon>
        <taxon>eudicotyledons</taxon>
        <taxon>Gunneridae</taxon>
        <taxon>Pentapetalae</taxon>
        <taxon>asterids</taxon>
        <taxon>lamiids</taxon>
        <taxon>Solanales</taxon>
        <taxon>Solanaceae</taxon>
        <taxon>Solanoideae</taxon>
        <taxon>Solaneae</taxon>
        <taxon>Solanum</taxon>
    </lineage>
</organism>
<sequence length="56" mass="6048">MVWSFGSLAVILFAMVGVLILKELELGCNLTREIAWICNLVELFGLAGCSNGVADF</sequence>
<reference evidence="2 3" key="1">
    <citation type="submission" date="2024-02" db="EMBL/GenBank/DDBJ databases">
        <title>de novo genome assembly of Solanum bulbocastanum strain 11H21.</title>
        <authorList>
            <person name="Hosaka A.J."/>
        </authorList>
    </citation>
    <scope>NUCLEOTIDE SEQUENCE [LARGE SCALE GENOMIC DNA]</scope>
    <source>
        <tissue evidence="2">Young leaves</tissue>
    </source>
</reference>
<accession>A0AAN8TR70</accession>
<evidence type="ECO:0000313" key="2">
    <source>
        <dbReference type="EMBL" id="KAK6791700.1"/>
    </source>
</evidence>